<feature type="region of interest" description="Disordered" evidence="1">
    <location>
        <begin position="61"/>
        <end position="137"/>
    </location>
</feature>
<evidence type="ECO:0000256" key="1">
    <source>
        <dbReference type="SAM" id="MobiDB-lite"/>
    </source>
</evidence>
<evidence type="ECO:0008006" key="3">
    <source>
        <dbReference type="Google" id="ProtNLM"/>
    </source>
</evidence>
<feature type="compositionally biased region" description="Basic residues" evidence="1">
    <location>
        <begin position="97"/>
        <end position="107"/>
    </location>
</feature>
<dbReference type="Gene3D" id="3.90.176.10">
    <property type="entry name" value="Toxin ADP-ribosyltransferase, Chain A, domain 1"/>
    <property type="match status" value="1"/>
</dbReference>
<evidence type="ECO:0000313" key="2">
    <source>
        <dbReference type="EMBL" id="CAD9406273.1"/>
    </source>
</evidence>
<dbReference type="AlphaFoldDB" id="A0A7S2FNN8"/>
<feature type="compositionally biased region" description="Basic and acidic residues" evidence="1">
    <location>
        <begin position="121"/>
        <end position="130"/>
    </location>
</feature>
<accession>A0A7S2FNN8</accession>
<protein>
    <recommendedName>
        <fullName evidence="3">NAD(P)(+)--arginine ADP-ribosyltransferase</fullName>
    </recommendedName>
</protein>
<proteinExistence type="predicted"/>
<sequence length="259" mass="28166">MCTCTSPCPGTRPHTCSHTATAMGFGRFSSGRRRSLRELRMGMESSLKATLKRSVKSVKRFATSGKANGSASARLHSKREHADGHVDMELSSVNGPRRTKSSAHARWPHGTSCSEVDVSDSGDHSGDHRSSYHQGRASAGAGKSILWRGMRDIHADNGFMSRGGAELAPCSTTEELEVAAQYARGGESTTEALLFRITVTSPLQRGADLMFLSAFPHEREVLYPPLTYFQSSASSRPRTFKHDGMVITVIDVEPHFPSL</sequence>
<dbReference type="EMBL" id="HBGU01007276">
    <property type="protein sequence ID" value="CAD9406273.1"/>
    <property type="molecule type" value="Transcribed_RNA"/>
</dbReference>
<gene>
    <name evidence="2" type="ORF">CBRE1094_LOCUS3967</name>
</gene>
<organism evidence="2">
    <name type="scientific">Haptolina brevifila</name>
    <dbReference type="NCBI Taxonomy" id="156173"/>
    <lineage>
        <taxon>Eukaryota</taxon>
        <taxon>Haptista</taxon>
        <taxon>Haptophyta</taxon>
        <taxon>Prymnesiophyceae</taxon>
        <taxon>Prymnesiales</taxon>
        <taxon>Prymnesiaceae</taxon>
        <taxon>Haptolina</taxon>
    </lineage>
</organism>
<reference evidence="2" key="1">
    <citation type="submission" date="2021-01" db="EMBL/GenBank/DDBJ databases">
        <authorList>
            <person name="Corre E."/>
            <person name="Pelletier E."/>
            <person name="Niang G."/>
            <person name="Scheremetjew M."/>
            <person name="Finn R."/>
            <person name="Kale V."/>
            <person name="Holt S."/>
            <person name="Cochrane G."/>
            <person name="Meng A."/>
            <person name="Brown T."/>
            <person name="Cohen L."/>
        </authorList>
    </citation>
    <scope>NUCLEOTIDE SEQUENCE</scope>
    <source>
        <strain evidence="2">UTEX LB 985</strain>
    </source>
</reference>
<name>A0A7S2FNN8_9EUKA</name>